<accession>A0ABV0NXY8</accession>
<comment type="caution">
    <text evidence="1">The sequence shown here is derived from an EMBL/GenBank/DDBJ whole genome shotgun (WGS) entry which is preliminary data.</text>
</comment>
<protein>
    <recommendedName>
        <fullName evidence="3">Taste receptor type 1 member 1</fullName>
    </recommendedName>
</protein>
<name>A0ABV0NXY8_9TELE</name>
<proteinExistence type="predicted"/>
<dbReference type="Proteomes" id="UP001476798">
    <property type="component" value="Unassembled WGS sequence"/>
</dbReference>
<reference evidence="1 2" key="1">
    <citation type="submission" date="2021-06" db="EMBL/GenBank/DDBJ databases">
        <authorList>
            <person name="Palmer J.M."/>
        </authorList>
    </citation>
    <scope>NUCLEOTIDE SEQUENCE [LARGE SCALE GENOMIC DNA]</scope>
    <source>
        <strain evidence="1 2">GA_2019</strain>
        <tissue evidence="1">Muscle</tissue>
    </source>
</reference>
<evidence type="ECO:0000313" key="1">
    <source>
        <dbReference type="EMBL" id="MEQ2175092.1"/>
    </source>
</evidence>
<dbReference type="EMBL" id="JAHRIO010051022">
    <property type="protein sequence ID" value="MEQ2175092.1"/>
    <property type="molecule type" value="Genomic_DNA"/>
</dbReference>
<gene>
    <name evidence="1" type="ORF">GOODEAATRI_014681</name>
</gene>
<evidence type="ECO:0000313" key="2">
    <source>
        <dbReference type="Proteomes" id="UP001476798"/>
    </source>
</evidence>
<organism evidence="1 2">
    <name type="scientific">Goodea atripinnis</name>
    <dbReference type="NCBI Taxonomy" id="208336"/>
    <lineage>
        <taxon>Eukaryota</taxon>
        <taxon>Metazoa</taxon>
        <taxon>Chordata</taxon>
        <taxon>Craniata</taxon>
        <taxon>Vertebrata</taxon>
        <taxon>Euteleostomi</taxon>
        <taxon>Actinopterygii</taxon>
        <taxon>Neopterygii</taxon>
        <taxon>Teleostei</taxon>
        <taxon>Neoteleostei</taxon>
        <taxon>Acanthomorphata</taxon>
        <taxon>Ovalentaria</taxon>
        <taxon>Atherinomorphae</taxon>
        <taxon>Cyprinodontiformes</taxon>
        <taxon>Goodeidae</taxon>
        <taxon>Goodea</taxon>
    </lineage>
</organism>
<evidence type="ECO:0008006" key="3">
    <source>
        <dbReference type="Google" id="ProtNLM"/>
    </source>
</evidence>
<sequence length="79" mass="8866">VANTGVKVCITCQQSYPISRARASCLLVTMWSERTALIAHRSFGKRLNMSQSMSDLMSLCCCWHICPCFCYRASPAKEL</sequence>
<keyword evidence="2" id="KW-1185">Reference proteome</keyword>
<feature type="non-terminal residue" evidence="1">
    <location>
        <position position="1"/>
    </location>
</feature>